<dbReference type="PROSITE" id="PS50405">
    <property type="entry name" value="GST_CTER"/>
    <property type="match status" value="1"/>
</dbReference>
<accession>A0A915EAH6</accession>
<dbReference type="Gene3D" id="1.20.1050.130">
    <property type="match status" value="2"/>
</dbReference>
<dbReference type="SUPFAM" id="SSF47616">
    <property type="entry name" value="GST C-terminal domain-like"/>
    <property type="match status" value="1"/>
</dbReference>
<dbReference type="InterPro" id="IPR010987">
    <property type="entry name" value="Glutathione-S-Trfase_C-like"/>
</dbReference>
<dbReference type="PROSITE" id="PS50404">
    <property type="entry name" value="GST_NTER"/>
    <property type="match status" value="1"/>
</dbReference>
<proteinExistence type="predicted"/>
<dbReference type="Proteomes" id="UP000887574">
    <property type="component" value="Unplaced"/>
</dbReference>
<feature type="domain" description="GST N-terminal" evidence="1">
    <location>
        <begin position="1"/>
        <end position="54"/>
    </location>
</feature>
<dbReference type="Pfam" id="PF02798">
    <property type="entry name" value="GST_N"/>
    <property type="match status" value="1"/>
</dbReference>
<sequence>MSKKSWWIRKKRKVFREKTPLGQLPILDINEGETVITQSGAIARFLANKYGLTYVDFFVADFLHSLQKLEPKIFTEHYAILIDYVNRVYGLPKIKEHIKNRKEQIP</sequence>
<organism evidence="3 4">
    <name type="scientific">Ditylenchus dipsaci</name>
    <dbReference type="NCBI Taxonomy" id="166011"/>
    <lineage>
        <taxon>Eukaryota</taxon>
        <taxon>Metazoa</taxon>
        <taxon>Ecdysozoa</taxon>
        <taxon>Nematoda</taxon>
        <taxon>Chromadorea</taxon>
        <taxon>Rhabditida</taxon>
        <taxon>Tylenchina</taxon>
        <taxon>Tylenchomorpha</taxon>
        <taxon>Sphaerularioidea</taxon>
        <taxon>Anguinidae</taxon>
        <taxon>Anguininae</taxon>
        <taxon>Ditylenchus</taxon>
    </lineage>
</organism>
<name>A0A915EAH6_9BILA</name>
<dbReference type="GO" id="GO:0004364">
    <property type="term" value="F:glutathione transferase activity"/>
    <property type="evidence" value="ECO:0007669"/>
    <property type="project" value="UniProtKB-ARBA"/>
</dbReference>
<dbReference type="InterPro" id="IPR036249">
    <property type="entry name" value="Thioredoxin-like_sf"/>
</dbReference>
<evidence type="ECO:0000259" key="2">
    <source>
        <dbReference type="PROSITE" id="PS50405"/>
    </source>
</evidence>
<dbReference type="InterPro" id="IPR050213">
    <property type="entry name" value="GST_superfamily"/>
</dbReference>
<dbReference type="InterPro" id="IPR004045">
    <property type="entry name" value="Glutathione_S-Trfase_N"/>
</dbReference>
<dbReference type="WBParaSite" id="jg4086">
    <property type="protein sequence ID" value="jg4086"/>
    <property type="gene ID" value="jg4086"/>
</dbReference>
<feature type="domain" description="GST C-terminal" evidence="2">
    <location>
        <begin position="1"/>
        <end position="106"/>
    </location>
</feature>
<keyword evidence="3" id="KW-1185">Reference proteome</keyword>
<evidence type="ECO:0000313" key="3">
    <source>
        <dbReference type="Proteomes" id="UP000887574"/>
    </source>
</evidence>
<protein>
    <submittedName>
        <fullName evidence="4">Glutathione S-transferase</fullName>
    </submittedName>
</protein>
<reference evidence="4" key="1">
    <citation type="submission" date="2022-11" db="UniProtKB">
        <authorList>
            <consortium name="WormBaseParasite"/>
        </authorList>
    </citation>
    <scope>IDENTIFICATION</scope>
</reference>
<dbReference type="PANTHER" id="PTHR11571">
    <property type="entry name" value="GLUTATHIONE S-TRANSFERASE"/>
    <property type="match status" value="1"/>
</dbReference>
<dbReference type="AlphaFoldDB" id="A0A915EAH6"/>
<dbReference type="PANTHER" id="PTHR11571:SF150">
    <property type="entry name" value="GLUTATHIONE S-TRANSFERASE"/>
    <property type="match status" value="1"/>
</dbReference>
<dbReference type="InterPro" id="IPR036282">
    <property type="entry name" value="Glutathione-S-Trfase_C_sf"/>
</dbReference>
<dbReference type="InterPro" id="IPR004046">
    <property type="entry name" value="GST_C"/>
</dbReference>
<dbReference type="GO" id="GO:0006749">
    <property type="term" value="P:glutathione metabolic process"/>
    <property type="evidence" value="ECO:0007669"/>
    <property type="project" value="TreeGrafter"/>
</dbReference>
<dbReference type="SUPFAM" id="SSF52833">
    <property type="entry name" value="Thioredoxin-like"/>
    <property type="match status" value="1"/>
</dbReference>
<evidence type="ECO:0000313" key="4">
    <source>
        <dbReference type="WBParaSite" id="jg4086"/>
    </source>
</evidence>
<evidence type="ECO:0000259" key="1">
    <source>
        <dbReference type="PROSITE" id="PS50404"/>
    </source>
</evidence>
<dbReference type="Pfam" id="PF14497">
    <property type="entry name" value="GST_C_3"/>
    <property type="match status" value="1"/>
</dbReference>